<dbReference type="AlphaFoldDB" id="A0A0F9JEG3"/>
<sequence length="166" mass="19129">RKNNTLSVGDFQWNAEEDQYRCPEGKALRSRRRKNKHSITAVTKANTIIYRSLGADCKACPLKSRCCPNTPHRKIARSIHESARDVARSINQTDEYQNKSFHERKKVEMMFAHMKRNHNFTRLRLRGIKSANDEFLLVATTQNLRRLAKLCARPPPNDGVTTPDVP</sequence>
<dbReference type="PANTHER" id="PTHR33408">
    <property type="entry name" value="TRANSPOSASE"/>
    <property type="match status" value="1"/>
</dbReference>
<gene>
    <name evidence="2" type="ORF">LCGC14_1835210</name>
</gene>
<protein>
    <recommendedName>
        <fullName evidence="1">Transposase DDE domain-containing protein</fullName>
    </recommendedName>
</protein>
<feature type="non-terminal residue" evidence="2">
    <location>
        <position position="1"/>
    </location>
</feature>
<feature type="domain" description="Transposase DDE" evidence="1">
    <location>
        <begin position="22"/>
        <end position="148"/>
    </location>
</feature>
<evidence type="ECO:0000313" key="2">
    <source>
        <dbReference type="EMBL" id="KKL97367.1"/>
    </source>
</evidence>
<dbReference type="EMBL" id="LAZR01018185">
    <property type="protein sequence ID" value="KKL97367.1"/>
    <property type="molecule type" value="Genomic_DNA"/>
</dbReference>
<dbReference type="InterPro" id="IPR025668">
    <property type="entry name" value="Tnp_DDE_dom"/>
</dbReference>
<accession>A0A0F9JEG3</accession>
<proteinExistence type="predicted"/>
<evidence type="ECO:0000259" key="1">
    <source>
        <dbReference type="Pfam" id="PF13751"/>
    </source>
</evidence>
<organism evidence="2">
    <name type="scientific">marine sediment metagenome</name>
    <dbReference type="NCBI Taxonomy" id="412755"/>
    <lineage>
        <taxon>unclassified sequences</taxon>
        <taxon>metagenomes</taxon>
        <taxon>ecological metagenomes</taxon>
    </lineage>
</organism>
<name>A0A0F9JEG3_9ZZZZ</name>
<dbReference type="Pfam" id="PF13751">
    <property type="entry name" value="DDE_Tnp_1_6"/>
    <property type="match status" value="1"/>
</dbReference>
<comment type="caution">
    <text evidence="2">The sequence shown here is derived from an EMBL/GenBank/DDBJ whole genome shotgun (WGS) entry which is preliminary data.</text>
</comment>
<reference evidence="2" key="1">
    <citation type="journal article" date="2015" name="Nature">
        <title>Complex archaea that bridge the gap between prokaryotes and eukaryotes.</title>
        <authorList>
            <person name="Spang A."/>
            <person name="Saw J.H."/>
            <person name="Jorgensen S.L."/>
            <person name="Zaremba-Niedzwiedzka K."/>
            <person name="Martijn J."/>
            <person name="Lind A.E."/>
            <person name="van Eijk R."/>
            <person name="Schleper C."/>
            <person name="Guy L."/>
            <person name="Ettema T.J."/>
        </authorList>
    </citation>
    <scope>NUCLEOTIDE SEQUENCE</scope>
</reference>